<dbReference type="RefSeq" id="WP_246947935.1">
    <property type="nucleotide sequence ID" value="NZ_JALKII010000001.1"/>
</dbReference>
<dbReference type="Pfam" id="PF02719">
    <property type="entry name" value="Polysacc_synt_2"/>
    <property type="match status" value="1"/>
</dbReference>
<dbReference type="EMBL" id="JALKII010000001">
    <property type="protein sequence ID" value="MCK0536568.1"/>
    <property type="molecule type" value="Genomic_DNA"/>
</dbReference>
<comment type="caution">
    <text evidence="4">The sequence shown here is derived from an EMBL/GenBank/DDBJ whole genome shotgun (WGS) entry which is preliminary data.</text>
</comment>
<comment type="similarity">
    <text evidence="1">Belongs to the polysaccharide synthase family.</text>
</comment>
<keyword evidence="2" id="KW-0472">Membrane</keyword>
<proteinExistence type="inferred from homology"/>
<sequence length="643" mass="70143">MEQFERCHHWLLGLSRSTKQMILLLADLLALSLVFVLAYAVRVGHPFPVIQEPWLIAAAPLLTVPFLYVFGFYRGMVRYLSGDVAISLASAITVGALVLAGAAYLFGAHGTPRSVFIIYWALGVLYLGGSRFVLRRYLAWAVNGRRHRVPVAIYGAGNSGIQLASALRSGHEFLPLAFVDDRVSLHGTTIEGLPVLNREGLSRYIRQGRVGTVLLAMPSATRAQRLRVITFLEKLSVQVKSVPAMSDIVAGLARIEEVRDVAIEDLLGRDPVPPREDLLHACITGRSVLVTGAAGSIGSELCRQIVQLAPKRLVLVEHNEFGLYSMEKELAQLRPSRDLEIVAVLGSVINRGLLEATCRRHAVETVYHAAAYKHVPIVEMNPSAGVRNNIFGTLTAAQAAEEAGVERFILVSTDKAVRPTNVMGATKRFAELILQAMSARGSDTLFSMVRFGNVLGSSGSVVPLFREQIRSGGPVTVTHPDVTRYFMTIPEAAQLVIQAGSMANGGEVFVLDMGEPVRIYDLACTMIRLMGYTVRDDRRPEGDIEISYTGLRPGEKLYEELLFGDDGLGTDHAMIMQAREDFLPLTQIEAALEAFRYALEQGDEDALRALLRSHVEGYAPSGEAAASLVASESVPEKTVAVFH</sequence>
<dbReference type="CDD" id="cd05237">
    <property type="entry name" value="UDP_invert_4-6DH_SDR_e"/>
    <property type="match status" value="1"/>
</dbReference>
<evidence type="ECO:0000256" key="2">
    <source>
        <dbReference type="SAM" id="Phobius"/>
    </source>
</evidence>
<dbReference type="Proteomes" id="UP001165524">
    <property type="component" value="Unassembled WGS sequence"/>
</dbReference>
<dbReference type="SUPFAM" id="SSF53335">
    <property type="entry name" value="S-adenosyl-L-methionine-dependent methyltransferases"/>
    <property type="match status" value="1"/>
</dbReference>
<keyword evidence="2" id="KW-1133">Transmembrane helix</keyword>
<feature type="transmembrane region" description="Helical" evidence="2">
    <location>
        <begin position="21"/>
        <end position="41"/>
    </location>
</feature>
<dbReference type="Gene3D" id="3.40.50.720">
    <property type="entry name" value="NAD(P)-binding Rossmann-like Domain"/>
    <property type="match status" value="2"/>
</dbReference>
<protein>
    <submittedName>
        <fullName evidence="4">Polysaccharide biosynthesis protein</fullName>
    </submittedName>
</protein>
<dbReference type="InterPro" id="IPR029063">
    <property type="entry name" value="SAM-dependent_MTases_sf"/>
</dbReference>
<dbReference type="PANTHER" id="PTHR43318:SF1">
    <property type="entry name" value="POLYSACCHARIDE BIOSYNTHESIS PROTEIN EPSC-RELATED"/>
    <property type="match status" value="1"/>
</dbReference>
<evidence type="ECO:0000259" key="3">
    <source>
        <dbReference type="Pfam" id="PF02719"/>
    </source>
</evidence>
<feature type="transmembrane region" description="Helical" evidence="2">
    <location>
        <begin position="85"/>
        <end position="105"/>
    </location>
</feature>
<keyword evidence="5" id="KW-1185">Reference proteome</keyword>
<dbReference type="InterPro" id="IPR036291">
    <property type="entry name" value="NAD(P)-bd_dom_sf"/>
</dbReference>
<dbReference type="PANTHER" id="PTHR43318">
    <property type="entry name" value="UDP-N-ACETYLGLUCOSAMINE 4,6-DEHYDRATASE"/>
    <property type="match status" value="1"/>
</dbReference>
<feature type="transmembrane region" description="Helical" evidence="2">
    <location>
        <begin position="53"/>
        <end position="73"/>
    </location>
</feature>
<dbReference type="InterPro" id="IPR051203">
    <property type="entry name" value="Polysaccharide_Synthase-Rel"/>
</dbReference>
<reference evidence="4" key="1">
    <citation type="submission" date="2022-04" db="EMBL/GenBank/DDBJ databases">
        <title>Alcanivorax sp. CY1518 draft genome sequence.</title>
        <authorList>
            <person name="Zhao G."/>
            <person name="An M."/>
        </authorList>
    </citation>
    <scope>NUCLEOTIDE SEQUENCE</scope>
    <source>
        <strain evidence="4">CY1518</strain>
    </source>
</reference>
<feature type="domain" description="Polysaccharide biosynthesis protein CapD-like" evidence="3">
    <location>
        <begin position="288"/>
        <end position="578"/>
    </location>
</feature>
<gene>
    <name evidence="4" type="ORF">MU846_02500</name>
</gene>
<dbReference type="SUPFAM" id="SSF51735">
    <property type="entry name" value="NAD(P)-binding Rossmann-fold domains"/>
    <property type="match status" value="1"/>
</dbReference>
<organism evidence="4 5">
    <name type="scientific">Alcanivorax quisquiliarum</name>
    <dbReference type="NCBI Taxonomy" id="2933565"/>
    <lineage>
        <taxon>Bacteria</taxon>
        <taxon>Pseudomonadati</taxon>
        <taxon>Pseudomonadota</taxon>
        <taxon>Gammaproteobacteria</taxon>
        <taxon>Oceanospirillales</taxon>
        <taxon>Alcanivoracaceae</taxon>
        <taxon>Alcanivorax</taxon>
    </lineage>
</organism>
<name>A0ABT0E480_9GAMM</name>
<dbReference type="InterPro" id="IPR003869">
    <property type="entry name" value="Polysac_CapD-like"/>
</dbReference>
<evidence type="ECO:0000256" key="1">
    <source>
        <dbReference type="ARBA" id="ARBA00007430"/>
    </source>
</evidence>
<dbReference type="Pfam" id="PF13727">
    <property type="entry name" value="CoA_binding_3"/>
    <property type="match status" value="1"/>
</dbReference>
<evidence type="ECO:0000313" key="4">
    <source>
        <dbReference type="EMBL" id="MCK0536568.1"/>
    </source>
</evidence>
<evidence type="ECO:0000313" key="5">
    <source>
        <dbReference type="Proteomes" id="UP001165524"/>
    </source>
</evidence>
<keyword evidence="2" id="KW-0812">Transmembrane</keyword>
<feature type="transmembrane region" description="Helical" evidence="2">
    <location>
        <begin position="117"/>
        <end position="138"/>
    </location>
</feature>
<accession>A0ABT0E480</accession>